<name>A0A5E4MX12_9HEMI</name>
<protein>
    <submittedName>
        <fullName evidence="1">Uncharacterized protein</fullName>
    </submittedName>
</protein>
<reference evidence="1 2" key="1">
    <citation type="submission" date="2019-08" db="EMBL/GenBank/DDBJ databases">
        <authorList>
            <person name="Alioto T."/>
            <person name="Alioto T."/>
            <person name="Gomez Garrido J."/>
        </authorList>
    </citation>
    <scope>NUCLEOTIDE SEQUENCE [LARGE SCALE GENOMIC DNA]</scope>
</reference>
<keyword evidence="2" id="KW-1185">Reference proteome</keyword>
<sequence>MIKTLNPLLRVTVIEYGLMGNNMEEKKAFGRPYCRLEDVVRLDVKFLNGCSGSKLRVADWDCWSIGYIISRRRRRRRRF</sequence>
<organism evidence="1 2">
    <name type="scientific">Cinara cedri</name>
    <dbReference type="NCBI Taxonomy" id="506608"/>
    <lineage>
        <taxon>Eukaryota</taxon>
        <taxon>Metazoa</taxon>
        <taxon>Ecdysozoa</taxon>
        <taxon>Arthropoda</taxon>
        <taxon>Hexapoda</taxon>
        <taxon>Insecta</taxon>
        <taxon>Pterygota</taxon>
        <taxon>Neoptera</taxon>
        <taxon>Paraneoptera</taxon>
        <taxon>Hemiptera</taxon>
        <taxon>Sternorrhyncha</taxon>
        <taxon>Aphidomorpha</taxon>
        <taxon>Aphidoidea</taxon>
        <taxon>Aphididae</taxon>
        <taxon>Lachninae</taxon>
        <taxon>Cinara</taxon>
    </lineage>
</organism>
<proteinExistence type="predicted"/>
<evidence type="ECO:0000313" key="1">
    <source>
        <dbReference type="EMBL" id="VVC36849.1"/>
    </source>
</evidence>
<dbReference type="EMBL" id="CABPRJ010001437">
    <property type="protein sequence ID" value="VVC36849.1"/>
    <property type="molecule type" value="Genomic_DNA"/>
</dbReference>
<accession>A0A5E4MX12</accession>
<dbReference type="AlphaFoldDB" id="A0A5E4MX12"/>
<evidence type="ECO:0000313" key="2">
    <source>
        <dbReference type="Proteomes" id="UP000325440"/>
    </source>
</evidence>
<dbReference type="Proteomes" id="UP000325440">
    <property type="component" value="Unassembled WGS sequence"/>
</dbReference>
<gene>
    <name evidence="1" type="ORF">CINCED_3A005207</name>
</gene>